<keyword evidence="2" id="KW-1185">Reference proteome</keyword>
<dbReference type="Proteomes" id="UP000821845">
    <property type="component" value="Chromosome 8"/>
</dbReference>
<reference evidence="1" key="1">
    <citation type="submission" date="2020-05" db="EMBL/GenBank/DDBJ databases">
        <title>Large-scale comparative analyses of tick genomes elucidate their genetic diversity and vector capacities.</title>
        <authorList>
            <person name="Jia N."/>
            <person name="Wang J."/>
            <person name="Shi W."/>
            <person name="Du L."/>
            <person name="Sun Y."/>
            <person name="Zhan W."/>
            <person name="Jiang J."/>
            <person name="Wang Q."/>
            <person name="Zhang B."/>
            <person name="Ji P."/>
            <person name="Sakyi L.B."/>
            <person name="Cui X."/>
            <person name="Yuan T."/>
            <person name="Jiang B."/>
            <person name="Yang W."/>
            <person name="Lam T.T.-Y."/>
            <person name="Chang Q."/>
            <person name="Ding S."/>
            <person name="Wang X."/>
            <person name="Zhu J."/>
            <person name="Ruan X."/>
            <person name="Zhao L."/>
            <person name="Wei J."/>
            <person name="Que T."/>
            <person name="Du C."/>
            <person name="Cheng J."/>
            <person name="Dai P."/>
            <person name="Han X."/>
            <person name="Huang E."/>
            <person name="Gao Y."/>
            <person name="Liu J."/>
            <person name="Shao H."/>
            <person name="Ye R."/>
            <person name="Li L."/>
            <person name="Wei W."/>
            <person name="Wang X."/>
            <person name="Wang C."/>
            <person name="Yang T."/>
            <person name="Huo Q."/>
            <person name="Li W."/>
            <person name="Guo W."/>
            <person name="Chen H."/>
            <person name="Zhou L."/>
            <person name="Ni X."/>
            <person name="Tian J."/>
            <person name="Zhou Y."/>
            <person name="Sheng Y."/>
            <person name="Liu T."/>
            <person name="Pan Y."/>
            <person name="Xia L."/>
            <person name="Li J."/>
            <person name="Zhao F."/>
            <person name="Cao W."/>
        </authorList>
    </citation>
    <scope>NUCLEOTIDE SEQUENCE</scope>
    <source>
        <strain evidence="1">Hyas-2018</strain>
    </source>
</reference>
<protein>
    <submittedName>
        <fullName evidence="1">Uncharacterized protein</fullName>
    </submittedName>
</protein>
<sequence length="255" mass="29246">MSCFSRNEPHIAVEAMVSFLAYIHDHRLLDLKRRRYEIRPSNVNTWEEVVVRVRQWPEFPPCNAEMLAGLARKLCRTYRMERKNMVYKELPKADGDYVGKWQYFEVMHAFMHPKERARLFEESLEEEDTDTEDEDHKELRRPGDVREKKERPVVEATHTTMTVESPEVVVRESETGKRGHLPESSLTPTHQGSSECAARPKNPESEPVVGKAVDTGDAAALFGATVAALLRPLSGKRLVKCQSELLAVVEKYIVE</sequence>
<proteinExistence type="predicted"/>
<dbReference type="EMBL" id="CM023488">
    <property type="protein sequence ID" value="KAH6923800.1"/>
    <property type="molecule type" value="Genomic_DNA"/>
</dbReference>
<evidence type="ECO:0000313" key="1">
    <source>
        <dbReference type="EMBL" id="KAH6923800.1"/>
    </source>
</evidence>
<gene>
    <name evidence="1" type="ORF">HPB50_007151</name>
</gene>
<organism evidence="1 2">
    <name type="scientific">Hyalomma asiaticum</name>
    <name type="common">Tick</name>
    <dbReference type="NCBI Taxonomy" id="266040"/>
    <lineage>
        <taxon>Eukaryota</taxon>
        <taxon>Metazoa</taxon>
        <taxon>Ecdysozoa</taxon>
        <taxon>Arthropoda</taxon>
        <taxon>Chelicerata</taxon>
        <taxon>Arachnida</taxon>
        <taxon>Acari</taxon>
        <taxon>Parasitiformes</taxon>
        <taxon>Ixodida</taxon>
        <taxon>Ixodoidea</taxon>
        <taxon>Ixodidae</taxon>
        <taxon>Hyalomminae</taxon>
        <taxon>Hyalomma</taxon>
    </lineage>
</organism>
<comment type="caution">
    <text evidence="1">The sequence shown here is derived from an EMBL/GenBank/DDBJ whole genome shotgun (WGS) entry which is preliminary data.</text>
</comment>
<name>A0ACB7RMT1_HYAAI</name>
<evidence type="ECO:0000313" key="2">
    <source>
        <dbReference type="Proteomes" id="UP000821845"/>
    </source>
</evidence>
<accession>A0ACB7RMT1</accession>